<keyword evidence="2" id="KW-1185">Reference proteome</keyword>
<organism evidence="1 2">
    <name type="scientific">Xenorhabdus stockiae</name>
    <dbReference type="NCBI Taxonomy" id="351614"/>
    <lineage>
        <taxon>Bacteria</taxon>
        <taxon>Pseudomonadati</taxon>
        <taxon>Pseudomonadota</taxon>
        <taxon>Gammaproteobacteria</taxon>
        <taxon>Enterobacterales</taxon>
        <taxon>Morganellaceae</taxon>
        <taxon>Xenorhabdus</taxon>
    </lineage>
</organism>
<name>A0A2D0KAQ7_9GAMM</name>
<gene>
    <name evidence="1" type="ORF">Xsto_03903</name>
</gene>
<evidence type="ECO:0000313" key="2">
    <source>
        <dbReference type="Proteomes" id="UP000222366"/>
    </source>
</evidence>
<proteinExistence type="predicted"/>
<evidence type="ECO:0000313" key="1">
    <source>
        <dbReference type="EMBL" id="PHM60536.1"/>
    </source>
</evidence>
<reference evidence="1 2" key="1">
    <citation type="journal article" date="2017" name="Nat. Microbiol.">
        <title>Natural product diversity associated with the nematode symbionts Photorhabdus and Xenorhabdus.</title>
        <authorList>
            <person name="Tobias N.J."/>
            <person name="Wolff H."/>
            <person name="Djahanschiri B."/>
            <person name="Grundmann F."/>
            <person name="Kronenwerth M."/>
            <person name="Shi Y.M."/>
            <person name="Simonyi S."/>
            <person name="Grun P."/>
            <person name="Shapiro-Ilan D."/>
            <person name="Pidot S.J."/>
            <person name="Stinear T.P."/>
            <person name="Ebersberger I."/>
            <person name="Bode H.B."/>
        </authorList>
    </citation>
    <scope>NUCLEOTIDE SEQUENCE [LARGE SCALE GENOMIC DNA]</scope>
    <source>
        <strain evidence="1 2">DSM 17904</strain>
    </source>
</reference>
<dbReference type="EMBL" id="NJAJ01000064">
    <property type="protein sequence ID" value="PHM60536.1"/>
    <property type="molecule type" value="Genomic_DNA"/>
</dbReference>
<sequence length="34" mass="4106">MFPDYTKVTMLSHFDPDDGTWIQEILGRLQKEHR</sequence>
<dbReference type="Proteomes" id="UP000222366">
    <property type="component" value="Unassembled WGS sequence"/>
</dbReference>
<comment type="caution">
    <text evidence="1">The sequence shown here is derived from an EMBL/GenBank/DDBJ whole genome shotgun (WGS) entry which is preliminary data.</text>
</comment>
<dbReference type="AlphaFoldDB" id="A0A2D0KAQ7"/>
<protein>
    <submittedName>
        <fullName evidence="1">Uncharacterized protein</fullName>
    </submittedName>
</protein>
<accession>A0A2D0KAQ7</accession>